<organism evidence="3 4">
    <name type="scientific">Agromyces ramosus</name>
    <dbReference type="NCBI Taxonomy" id="33879"/>
    <lineage>
        <taxon>Bacteria</taxon>
        <taxon>Bacillati</taxon>
        <taxon>Actinomycetota</taxon>
        <taxon>Actinomycetes</taxon>
        <taxon>Micrococcales</taxon>
        <taxon>Microbacteriaceae</taxon>
        <taxon>Agromyces</taxon>
    </lineage>
</organism>
<dbReference type="InterPro" id="IPR037524">
    <property type="entry name" value="PA14/GLEYA"/>
</dbReference>
<evidence type="ECO:0000313" key="4">
    <source>
        <dbReference type="Proteomes" id="UP001239083"/>
    </source>
</evidence>
<name>A0ABU0R8V0_9MICO</name>
<dbReference type="Proteomes" id="UP001239083">
    <property type="component" value="Unassembled WGS sequence"/>
</dbReference>
<dbReference type="InterPro" id="IPR050708">
    <property type="entry name" value="T6SS_VgrG/RHS"/>
</dbReference>
<feature type="region of interest" description="Disordered" evidence="1">
    <location>
        <begin position="1466"/>
        <end position="1488"/>
    </location>
</feature>
<keyword evidence="4" id="KW-1185">Reference proteome</keyword>
<feature type="compositionally biased region" description="Polar residues" evidence="1">
    <location>
        <begin position="1479"/>
        <end position="1488"/>
    </location>
</feature>
<dbReference type="InterPro" id="IPR031325">
    <property type="entry name" value="RHS_repeat"/>
</dbReference>
<dbReference type="SUPFAM" id="SSF56988">
    <property type="entry name" value="Anthrax protective antigen"/>
    <property type="match status" value="2"/>
</dbReference>
<feature type="domain" description="PA14" evidence="2">
    <location>
        <begin position="771"/>
        <end position="922"/>
    </location>
</feature>
<dbReference type="Gene3D" id="2.180.10.10">
    <property type="entry name" value="RHS repeat-associated core"/>
    <property type="match status" value="2"/>
</dbReference>
<dbReference type="SMART" id="SM00758">
    <property type="entry name" value="PA14"/>
    <property type="match status" value="2"/>
</dbReference>
<dbReference type="PROSITE" id="PS51820">
    <property type="entry name" value="PA14"/>
    <property type="match status" value="2"/>
</dbReference>
<gene>
    <name evidence="3" type="ORF">QFZ26_002050</name>
</gene>
<evidence type="ECO:0000313" key="3">
    <source>
        <dbReference type="EMBL" id="MDQ0894495.1"/>
    </source>
</evidence>
<dbReference type="InterPro" id="IPR011658">
    <property type="entry name" value="PA14_dom"/>
</dbReference>
<feature type="region of interest" description="Disordered" evidence="1">
    <location>
        <begin position="72"/>
        <end position="101"/>
    </location>
</feature>
<dbReference type="PANTHER" id="PTHR32305:SF15">
    <property type="entry name" value="PROTEIN RHSA-RELATED"/>
    <property type="match status" value="1"/>
</dbReference>
<dbReference type="Gene3D" id="3.90.182.10">
    <property type="entry name" value="Toxin - Anthrax Protective Antigen,domain 1"/>
    <property type="match status" value="2"/>
</dbReference>
<proteinExistence type="predicted"/>
<reference evidence="3 4" key="1">
    <citation type="submission" date="2023-07" db="EMBL/GenBank/DDBJ databases">
        <title>Comparative genomics of wheat-associated soil bacteria to identify genetic determinants of phenazine resistance.</title>
        <authorList>
            <person name="Mouncey N."/>
        </authorList>
    </citation>
    <scope>NUCLEOTIDE SEQUENCE [LARGE SCALE GENOMIC DNA]</scope>
    <source>
        <strain evidence="3 4">V3I3</strain>
    </source>
</reference>
<dbReference type="InterPro" id="IPR006530">
    <property type="entry name" value="YD"/>
</dbReference>
<comment type="caution">
    <text evidence="3">The sequence shown here is derived from an EMBL/GenBank/DDBJ whole genome shotgun (WGS) entry which is preliminary data.</text>
</comment>
<dbReference type="PANTHER" id="PTHR32305">
    <property type="match status" value="1"/>
</dbReference>
<evidence type="ECO:0000256" key="1">
    <source>
        <dbReference type="SAM" id="MobiDB-lite"/>
    </source>
</evidence>
<accession>A0ABU0R8V0</accession>
<feature type="domain" description="PA14" evidence="2">
    <location>
        <begin position="1306"/>
        <end position="1456"/>
    </location>
</feature>
<feature type="region of interest" description="Disordered" evidence="1">
    <location>
        <begin position="1267"/>
        <end position="1289"/>
    </location>
</feature>
<dbReference type="NCBIfam" id="TIGR01643">
    <property type="entry name" value="YD_repeat_2x"/>
    <property type="match status" value="1"/>
</dbReference>
<protein>
    <submittedName>
        <fullName evidence="3">RHS repeat-associated protein</fullName>
    </submittedName>
</protein>
<dbReference type="Pfam" id="PF07691">
    <property type="entry name" value="PA14"/>
    <property type="match status" value="2"/>
</dbReference>
<sequence>MPRFAASSRPVHMSVRRVVDAFLAVLLSLVLVGAVIQPAYAEETSASDTPADIAPLLPEESEEVVEPLGEKPVEADFSNPPAEAPIPTEAPAPVESEPSEPAMKSLKDFKKDGAEVVDREEYWQTYKGPDGTRVTESSNTPLNVRVEGEWKPVSTELRGRGPFATLGRGGAEVTQHPLQPVFAENANEARLLTLTEGKHELSFSLVGASSSLMQRDLSPWSSTKHRLEYPDVMPDTDLVYEVEAGSVKELFVLASKPGRDGRSEWQWRIATDGLNLRVDEKTGEVLFEDSKGTPKLVMPRPTMWDSAGSEGDHANAVGDVTATVERDGDEWLLTLTADRNWLNDPARIYPVSVDPEVWGGASEFHSYKSNGQYNHNYGIQVGNTNESGIWRTMALADWPGIAGKQVIDTQIVMSARTEGTANTVPGLLFMSNNFQYDSLGTYLGPITYADGSASVYNSTLTQAVANWVRGGSTRTWLTFTGDEGRPAYTYKVYKAFQTYTWWKEYPTPGTLAAPSPPNGSANASLTPTLKVAGYTFPAGTTGYHWFKVSENPNPDVNTLWETGYQGSDTVQVPQTKLLPGRTYYWKAWVRDNHNGTWGTSTERGSAVWSFTTATIPTVDVATLSPPDRGVVVSTEPLLQATAPANPNNRTLKYWFRVATGSDTRTGGVLNSGWLASPSWQVPSGSLQDGTTYSWTVLTRDEGYGVESSPPWVAKFTVNKRLGATSVSPTDAAGPVSVNLASGNVSLSFASPTVSTVGGPMGVSFSYNSQADSNKGLKGEYFDATPKPGQPQSWNIADAKRVLARTDTQISFNWAAESPGPGVPVDKFLARWSGFITPDQAGDYTFGTLHDDGVVLTVGDTKLIDKWMPSGNGLVQWAASTKQLPASPTKFKFEFMEDAGAATVQLWAKLGANGTPFIVPASWFTKSQEILPDGWASSTILAGDLGTYTKARVEEGSITLTDAMGGTHSFTKIPAGGYKPPAGESGVMAIGGDGRVTFTDGAGVVNVFRADGLIDQVVSPVDVKKPAAPGVEYTAAGLVKRVFDRLATSTAPREVQFYYGGDDVAAPLTTADTGGSSKACPAVSGSVEAPVGMLCRIVYPGHQPGTTDTTRLFYDADKRLIGIQDPGGDEVGFAYDNARRLTGVHDALQTDWLRADSARVPAETNRTTIQYDAQGRATKVTLAAPDGLDPAAQPLHEYVYEQGATTVKAAGQDATIGHIRKVTWDSAWRATSGSSPSGLTAMTVWNAKDQVLSRTDPLSRTSTTIYDQSDRSTDEYGPAPSACFGSDRRPIPTCPITPAHSSTAYDEGLVGLNATWYDNAHLSGLPKAITLGIPAVLAGNEGQITKDWAGTAPLTGIPATNWSARFAGTITFPAAGKYEFKTYSDDGSQVFIDDNRTVDFWRGGTWAPSPPGEVDVKTDGQVSRVRVEYFQLTGPSAITFLWKKPGETTFTPVPGSALKPAYDLATSTTTDDSVPAGTHAQASAPSLRTSTSYGAEPWLGLASQSTVDPQGLNLRTVTTYSDTYNRRTSRMLPAGVAAGATVADSGTVYAYYGDTQTIADAWSSDPEVTDVDATLCGVPESTAQFGALQKATPPAGANGGRVVTQAIYDLMGRQVGAKRTGDAAWTCTTFDARGRTSKVEYPAYGDPANGGSPKRTADFDFTVGGNPLISAAKDPAGTITTVTDLLGRVVSYTDVWGTVSSSEYNLLGQATTTTVTPPGGTASTTALTYNVDGQVETVTVDDALVADPSYSQGQLTGVAYANGSALAELQRNPAGALMGMTWLFPNAQASVTDAVVRSQSGRIIANTLTDSSAQPLNSAYKFDAASRLTQAVIPGHTLTYEFASTGGCGTNTGAGLNGNRTSSVDLPDGGTPVSTSYCYDRADRLTSTTVTGTPPGPGLSPVASAIPASRLVYDLHGNTATLADQTLSYDVSDQHLKTTLTDGTVVEYLRDVTGRIIQRTETPTGQNPSVVRYGFTGGGEAAAMILDGQNSLLQKVLGLPGGATVTKSGETASWSYPNIHGDVTVIADAAGARSQGVYHYDPFGQPVDPVTAQIGTLTADDALPDTVSDGADWGWLGTHRKLTEHAGSIHTIEMGARQYVPALGRFLEVDPVEGGVTNNYDYPADPVNGFDLTGQRQDCGACSRGSITSISAYNTAVMARRVAAAALVASLVIAERAQQVARKMGADVRVIRNIPASTVGMGIAAMSGAKCQMAPNGLNVCGGAAWGYGGGGTAFGEVFITPVHASEAIRDAPLMRHEQAHSVQYAAMGNDVFAILYFGNMWLAGGKQCSNVFEAGAGFEDGNYPCG</sequence>
<dbReference type="EMBL" id="JAUSYY010000001">
    <property type="protein sequence ID" value="MDQ0894495.1"/>
    <property type="molecule type" value="Genomic_DNA"/>
</dbReference>
<evidence type="ECO:0000259" key="2">
    <source>
        <dbReference type="PROSITE" id="PS51820"/>
    </source>
</evidence>
<feature type="compositionally biased region" description="Low complexity" evidence="1">
    <location>
        <begin position="91"/>
        <end position="101"/>
    </location>
</feature>
<dbReference type="Pfam" id="PF05593">
    <property type="entry name" value="RHS_repeat"/>
    <property type="match status" value="1"/>
</dbReference>